<reference evidence="1 2" key="1">
    <citation type="submission" date="2018-11" db="EMBL/GenBank/DDBJ databases">
        <title>Genome assembly of Steccherinum ochraceum LE-BIN_3174, the white-rot fungus of the Steccherinaceae family (The Residual Polyporoid clade, Polyporales, Basidiomycota).</title>
        <authorList>
            <person name="Fedorova T.V."/>
            <person name="Glazunova O.A."/>
            <person name="Landesman E.O."/>
            <person name="Moiseenko K.V."/>
            <person name="Psurtseva N.V."/>
            <person name="Savinova O.S."/>
            <person name="Shakhova N.V."/>
            <person name="Tyazhelova T.V."/>
            <person name="Vasina D.V."/>
        </authorList>
    </citation>
    <scope>NUCLEOTIDE SEQUENCE [LARGE SCALE GENOMIC DNA]</scope>
    <source>
        <strain evidence="1 2">LE-BIN_3174</strain>
    </source>
</reference>
<evidence type="ECO:0000313" key="1">
    <source>
        <dbReference type="EMBL" id="TCD68357.1"/>
    </source>
</evidence>
<proteinExistence type="predicted"/>
<dbReference type="SUPFAM" id="SSF52047">
    <property type="entry name" value="RNI-like"/>
    <property type="match status" value="1"/>
</dbReference>
<gene>
    <name evidence="1" type="ORF">EIP91_010995</name>
</gene>
<dbReference type="OrthoDB" id="2804406at2759"/>
<organism evidence="1 2">
    <name type="scientific">Steccherinum ochraceum</name>
    <dbReference type="NCBI Taxonomy" id="92696"/>
    <lineage>
        <taxon>Eukaryota</taxon>
        <taxon>Fungi</taxon>
        <taxon>Dikarya</taxon>
        <taxon>Basidiomycota</taxon>
        <taxon>Agaricomycotina</taxon>
        <taxon>Agaricomycetes</taxon>
        <taxon>Polyporales</taxon>
        <taxon>Steccherinaceae</taxon>
        <taxon>Steccherinum</taxon>
    </lineage>
</organism>
<dbReference type="Proteomes" id="UP000292702">
    <property type="component" value="Unassembled WGS sequence"/>
</dbReference>
<protein>
    <submittedName>
        <fullName evidence="1">Uncharacterized protein</fullName>
    </submittedName>
</protein>
<dbReference type="Gene3D" id="3.80.10.10">
    <property type="entry name" value="Ribonuclease Inhibitor"/>
    <property type="match status" value="1"/>
</dbReference>
<name>A0A4V2MX14_9APHY</name>
<dbReference type="AlphaFoldDB" id="A0A4V2MX14"/>
<sequence length="560" mass="62929">MHRIFYVPELVGLFIRHISVRGRPNQSVENTDWNYSTVSETYNSLTSEARQNIKALGQASKVFTEACLNEAWLFQTGLIGLLRLVGAVHVLPTSMINPSRAWKLTRRLTEEDMAVILRHSIRIQELTLWQELRVEDTEGAEDILAFGRAVVLFPKLRALFWHGPRTEELDFVMSTMRDGSLTHMAATTSATIPSNFMAMVEKRRRHLEYLELFASSNSDGDDRIGRTVQSVLSVATGLTALHISEDVSEHLNLWDATALLPRLSKLSLVDSSSTNGGPSDGVTYPSLTFLDLQMENPDALVQAMNSVTLPSIQKFEIKLKARTSTHRPLNVLSAIARSCSESSLKSLSLLVSSSRGALQDVVQLLGPDSLDMFLLFPLRHLRISMSWSWDLTDNTMERIANRWPDIETLDIDPEGVWPTPSNVTAHGLHTLAVSCRRLYILGMQFNSTPPDFSLTEALYSHMGGRAGSTTMGMLNVGRSAINRPAETAMLLSCLCFYLAGCLPDLAMHQDEEQREICDRWIQVSQFLSMMGLARRQERWWEDHNRGDSRPGDQFFQDRSS</sequence>
<dbReference type="EMBL" id="RWJN01000069">
    <property type="protein sequence ID" value="TCD68357.1"/>
    <property type="molecule type" value="Genomic_DNA"/>
</dbReference>
<comment type="caution">
    <text evidence="1">The sequence shown here is derived from an EMBL/GenBank/DDBJ whole genome shotgun (WGS) entry which is preliminary data.</text>
</comment>
<accession>A0A4V2MX14</accession>
<evidence type="ECO:0000313" key="2">
    <source>
        <dbReference type="Proteomes" id="UP000292702"/>
    </source>
</evidence>
<dbReference type="InterPro" id="IPR032675">
    <property type="entry name" value="LRR_dom_sf"/>
</dbReference>
<keyword evidence="2" id="KW-1185">Reference proteome</keyword>